<organism evidence="2 3">
    <name type="scientific">Termitidicoccus mucosus</name>
    <dbReference type="NCBI Taxonomy" id="1184151"/>
    <lineage>
        <taxon>Bacteria</taxon>
        <taxon>Pseudomonadati</taxon>
        <taxon>Verrucomicrobiota</taxon>
        <taxon>Opitutia</taxon>
        <taxon>Opitutales</taxon>
        <taxon>Opitutaceae</taxon>
        <taxon>Termitidicoccus</taxon>
    </lineage>
</organism>
<reference evidence="2 3" key="1">
    <citation type="submission" date="2016-01" db="EMBL/GenBank/DDBJ databases">
        <title>High potential of lignocellulose degradation of a new Verrucomicrobia species.</title>
        <authorList>
            <person name="Wang Y."/>
            <person name="Shi Y."/>
            <person name="Qiu Z."/>
            <person name="Liu S."/>
            <person name="Yang H."/>
        </authorList>
    </citation>
    <scope>NUCLEOTIDE SEQUENCE [LARGE SCALE GENOMIC DNA]</scope>
    <source>
        <strain evidence="2 3">TSB47</strain>
    </source>
</reference>
<dbReference type="AlphaFoldDB" id="A0A178ICY3"/>
<dbReference type="Proteomes" id="UP000078486">
    <property type="component" value="Unassembled WGS sequence"/>
</dbReference>
<proteinExistence type="predicted"/>
<sequence>MNQPHDQDPLSSLLQSWRTAPARIGDEEFAEDVWTRIGPRRAAGGTVLFRLLASPLAACFLVIASALAGGGAALAYTHATKTERMATAYVRTIDPLQMAHAGAHAGH</sequence>
<evidence type="ECO:0000313" key="3">
    <source>
        <dbReference type="Proteomes" id="UP000078486"/>
    </source>
</evidence>
<dbReference type="RefSeq" id="WP_068772176.1">
    <property type="nucleotide sequence ID" value="NZ_CP109796.1"/>
</dbReference>
<name>A0A178ICY3_9BACT</name>
<protein>
    <submittedName>
        <fullName evidence="2">Uncharacterized protein</fullName>
    </submittedName>
</protein>
<evidence type="ECO:0000256" key="1">
    <source>
        <dbReference type="SAM" id="Phobius"/>
    </source>
</evidence>
<keyword evidence="3" id="KW-1185">Reference proteome</keyword>
<keyword evidence="1" id="KW-1133">Transmembrane helix</keyword>
<keyword evidence="1" id="KW-0472">Membrane</keyword>
<gene>
    <name evidence="2" type="ORF">AW736_20530</name>
</gene>
<feature type="transmembrane region" description="Helical" evidence="1">
    <location>
        <begin position="55"/>
        <end position="76"/>
    </location>
</feature>
<dbReference type="STRING" id="1184151.AW736_20530"/>
<accession>A0A178ICY3</accession>
<keyword evidence="1" id="KW-0812">Transmembrane</keyword>
<dbReference type="OrthoDB" id="195781at2"/>
<dbReference type="EMBL" id="LRRQ01000156">
    <property type="protein sequence ID" value="OAM87840.1"/>
    <property type="molecule type" value="Genomic_DNA"/>
</dbReference>
<comment type="caution">
    <text evidence="2">The sequence shown here is derived from an EMBL/GenBank/DDBJ whole genome shotgun (WGS) entry which is preliminary data.</text>
</comment>
<evidence type="ECO:0000313" key="2">
    <source>
        <dbReference type="EMBL" id="OAM87840.1"/>
    </source>
</evidence>